<evidence type="ECO:0000256" key="9">
    <source>
        <dbReference type="ARBA" id="ARBA00044041"/>
    </source>
</evidence>
<dbReference type="AlphaFoldDB" id="A0A2H9T640"/>
<keyword evidence="6 13" id="KW-0808">Transferase</keyword>
<organism evidence="13">
    <name type="scientific">invertebrate metagenome</name>
    <dbReference type="NCBI Taxonomy" id="1711999"/>
    <lineage>
        <taxon>unclassified sequences</taxon>
        <taxon>metagenomes</taxon>
        <taxon>organismal metagenomes</taxon>
    </lineage>
</organism>
<keyword evidence="3" id="KW-1003">Cell membrane</keyword>
<dbReference type="Pfam" id="PF01075">
    <property type="entry name" value="Glyco_transf_9"/>
    <property type="match status" value="1"/>
</dbReference>
<dbReference type="InterPro" id="IPR011908">
    <property type="entry name" value="LipoPS_heptosylTferase-I"/>
</dbReference>
<sequence length="363" mass="41033">MSPVRKALIIKTSSMGDVIHTFPALTDATNALPNIRFDWVVEEGFAEIPHWHPAVERVIPIALRRWRKNPLQAWRSRQWQCFRKELKFQGYDAVIDAQGLIKSAFLTCLIRGKRFGLDKHSAREPLAARFYHCPQNIPKGQHAVERIRQLFALSLNYPLPHQKGQFQLDKTQFAEVPTPSTPYLVFVHSTSRDDKLWPEPCWCELAKTAIKAGYHILLPWGAVVEKERAKRLADTMNSYNITSKDSRPDKDWVTVLPKLTLSQMAATLAEARAVVAVDTGLGHLAAALEVPSVSLYGPTSPILVGTYGNRQVHLTPADGSTQSDKSADLTDMNPFRNITPKLVWQHLKPLLDLELFLRPEQLQ</sequence>
<name>A0A2H9T640_9ZZZZ</name>
<dbReference type="NCBIfam" id="TIGR02193">
    <property type="entry name" value="heptsyl_trn_I"/>
    <property type="match status" value="1"/>
</dbReference>
<comment type="catalytic activity">
    <reaction evidence="12">
        <text>an alpha-Kdo-(2-&gt;4)-alpha-Kdo-(2-&gt;6)-lipid A + ADP-L-glycero-beta-D-manno-heptose = an L-alpha-D-Hep-(1-&gt;5)-[alpha-Kdo-(2-&gt;4)]-alpha-Kdo-(2-&gt;6)-lipid A + ADP + H(+)</text>
        <dbReference type="Rhea" id="RHEA:74067"/>
        <dbReference type="ChEBI" id="CHEBI:15378"/>
        <dbReference type="ChEBI" id="CHEBI:61506"/>
        <dbReference type="ChEBI" id="CHEBI:176431"/>
        <dbReference type="ChEBI" id="CHEBI:193068"/>
        <dbReference type="ChEBI" id="CHEBI:456216"/>
        <dbReference type="EC" id="2.4.99.23"/>
    </reaction>
</comment>
<evidence type="ECO:0000313" key="13">
    <source>
        <dbReference type="EMBL" id="PJE78683.1"/>
    </source>
</evidence>
<dbReference type="PANTHER" id="PTHR30160">
    <property type="entry name" value="TETRAACYLDISACCHARIDE 4'-KINASE-RELATED"/>
    <property type="match status" value="1"/>
</dbReference>
<keyword evidence="4" id="KW-0997">Cell inner membrane</keyword>
<comment type="pathway">
    <text evidence="2">Bacterial outer membrane biogenesis; LPS core biosynthesis.</text>
</comment>
<evidence type="ECO:0000256" key="4">
    <source>
        <dbReference type="ARBA" id="ARBA00022519"/>
    </source>
</evidence>
<protein>
    <recommendedName>
        <fullName evidence="10">Lipopolysaccharide heptosyltransferase 1</fullName>
        <ecNumber evidence="9">2.4.99.23</ecNumber>
    </recommendedName>
    <alternativeName>
        <fullName evidence="11">ADP-heptose:lipopolysaccharide heptosyltransferase I</fullName>
    </alternativeName>
</protein>
<evidence type="ECO:0000256" key="7">
    <source>
        <dbReference type="ARBA" id="ARBA00022985"/>
    </source>
</evidence>
<dbReference type="EMBL" id="NSIT01000141">
    <property type="protein sequence ID" value="PJE78683.1"/>
    <property type="molecule type" value="Genomic_DNA"/>
</dbReference>
<comment type="subcellular location">
    <subcellularLocation>
        <location evidence="1">Cell inner membrane</location>
        <topology evidence="1">Peripheral membrane protein</topology>
        <orientation evidence="1">Cytoplasmic side</orientation>
    </subcellularLocation>
</comment>
<proteinExistence type="predicted"/>
<keyword evidence="8" id="KW-0472">Membrane</keyword>
<evidence type="ECO:0000256" key="5">
    <source>
        <dbReference type="ARBA" id="ARBA00022676"/>
    </source>
</evidence>
<accession>A0A2H9T640</accession>
<evidence type="ECO:0000256" key="2">
    <source>
        <dbReference type="ARBA" id="ARBA00004713"/>
    </source>
</evidence>
<dbReference type="PANTHER" id="PTHR30160:SF19">
    <property type="entry name" value="LIPOPOLYSACCHARIDE HEPTOSYLTRANSFERASE 1"/>
    <property type="match status" value="1"/>
</dbReference>
<dbReference type="GO" id="GO:0005886">
    <property type="term" value="C:plasma membrane"/>
    <property type="evidence" value="ECO:0007669"/>
    <property type="project" value="UniProtKB-SubCell"/>
</dbReference>
<dbReference type="SUPFAM" id="SSF53756">
    <property type="entry name" value="UDP-Glycosyltransferase/glycogen phosphorylase"/>
    <property type="match status" value="1"/>
</dbReference>
<comment type="caution">
    <text evidence="13">The sequence shown here is derived from an EMBL/GenBank/DDBJ whole genome shotgun (WGS) entry which is preliminary data.</text>
</comment>
<evidence type="ECO:0000256" key="12">
    <source>
        <dbReference type="ARBA" id="ARBA00049201"/>
    </source>
</evidence>
<evidence type="ECO:0000256" key="3">
    <source>
        <dbReference type="ARBA" id="ARBA00022475"/>
    </source>
</evidence>
<dbReference type="InterPro" id="IPR002201">
    <property type="entry name" value="Glyco_trans_9"/>
</dbReference>
<evidence type="ECO:0000256" key="1">
    <source>
        <dbReference type="ARBA" id="ARBA00004515"/>
    </source>
</evidence>
<evidence type="ECO:0000256" key="6">
    <source>
        <dbReference type="ARBA" id="ARBA00022679"/>
    </source>
</evidence>
<dbReference type="InterPro" id="IPR051199">
    <property type="entry name" value="LPS_LOS_Heptosyltrfase"/>
</dbReference>
<keyword evidence="7" id="KW-0448">Lipopolysaccharide biosynthesis</keyword>
<dbReference type="GO" id="GO:0005829">
    <property type="term" value="C:cytosol"/>
    <property type="evidence" value="ECO:0007669"/>
    <property type="project" value="TreeGrafter"/>
</dbReference>
<dbReference type="CDD" id="cd03789">
    <property type="entry name" value="GT9_LPS_heptosyltransferase"/>
    <property type="match status" value="1"/>
</dbReference>
<evidence type="ECO:0000256" key="8">
    <source>
        <dbReference type="ARBA" id="ARBA00023136"/>
    </source>
</evidence>
<keyword evidence="5" id="KW-0328">Glycosyltransferase</keyword>
<dbReference type="GO" id="GO:0008713">
    <property type="term" value="F:ADP-heptose-lipopolysaccharide heptosyltransferase activity"/>
    <property type="evidence" value="ECO:0007669"/>
    <property type="project" value="TreeGrafter"/>
</dbReference>
<reference evidence="13" key="1">
    <citation type="journal article" date="2017" name="Appl. Environ. Microbiol.">
        <title>Molecular characterization of an Endozoicomonas-like organism causing infection in king scallop Pecten maximus L.</title>
        <authorList>
            <person name="Cano I."/>
            <person name="van Aerle R."/>
            <person name="Ross S."/>
            <person name="Verner-Jeffreys D.W."/>
            <person name="Paley R.K."/>
            <person name="Rimmer G."/>
            <person name="Ryder D."/>
            <person name="Hooper P."/>
            <person name="Stone D."/>
            <person name="Feist S.W."/>
        </authorList>
    </citation>
    <scope>NUCLEOTIDE SEQUENCE</scope>
</reference>
<dbReference type="Gene3D" id="3.40.50.2000">
    <property type="entry name" value="Glycogen Phosphorylase B"/>
    <property type="match status" value="2"/>
</dbReference>
<dbReference type="GO" id="GO:0009244">
    <property type="term" value="P:lipopolysaccharide core region biosynthetic process"/>
    <property type="evidence" value="ECO:0007669"/>
    <property type="project" value="InterPro"/>
</dbReference>
<gene>
    <name evidence="13" type="primary">rfaC</name>
    <name evidence="13" type="ORF">CI610_02367</name>
</gene>
<evidence type="ECO:0000256" key="10">
    <source>
        <dbReference type="ARBA" id="ARBA00044190"/>
    </source>
</evidence>
<dbReference type="EC" id="2.4.99.23" evidence="9"/>
<evidence type="ECO:0000256" key="11">
    <source>
        <dbReference type="ARBA" id="ARBA00044330"/>
    </source>
</evidence>